<organism evidence="1">
    <name type="scientific">hydrothermal vent metagenome</name>
    <dbReference type="NCBI Taxonomy" id="652676"/>
    <lineage>
        <taxon>unclassified sequences</taxon>
        <taxon>metagenomes</taxon>
        <taxon>ecological metagenomes</taxon>
    </lineage>
</organism>
<accession>A0A3B0WF45</accession>
<dbReference type="InterPro" id="IPR012677">
    <property type="entry name" value="Nucleotide-bd_a/b_plait_sf"/>
</dbReference>
<protein>
    <recommendedName>
        <fullName evidence="2">RRM domain-containing protein</fullName>
    </recommendedName>
</protein>
<evidence type="ECO:0000313" key="1">
    <source>
        <dbReference type="EMBL" id="VAW49317.1"/>
    </source>
</evidence>
<reference evidence="1" key="1">
    <citation type="submission" date="2018-06" db="EMBL/GenBank/DDBJ databases">
        <authorList>
            <person name="Zhirakovskaya E."/>
        </authorList>
    </citation>
    <scope>NUCLEOTIDE SEQUENCE</scope>
</reference>
<dbReference type="InterPro" id="IPR035979">
    <property type="entry name" value="RBD_domain_sf"/>
</dbReference>
<sequence length="154" mass="18472">MDVFVGNPPSFTRETLRQLFIRTIAKSNSKLFFWKSQSKHQVQVKQFTKQVSGKSRRYFVVHVETNNLALLIIKRLNLKVVDGRRLVVREYQSRGYMNERRVINWREQLWNKTERRKSERRMIQQGRGRYSELVSEMVDADDDDIQRYFLASAV</sequence>
<name>A0A3B0WF45_9ZZZZ</name>
<dbReference type="Gene3D" id="3.30.70.330">
    <property type="match status" value="1"/>
</dbReference>
<dbReference type="AlphaFoldDB" id="A0A3B0WF45"/>
<gene>
    <name evidence="1" type="ORF">MNBD_GAMMA03-623</name>
</gene>
<dbReference type="SUPFAM" id="SSF54928">
    <property type="entry name" value="RNA-binding domain, RBD"/>
    <property type="match status" value="1"/>
</dbReference>
<evidence type="ECO:0008006" key="2">
    <source>
        <dbReference type="Google" id="ProtNLM"/>
    </source>
</evidence>
<dbReference type="GO" id="GO:0003676">
    <property type="term" value="F:nucleic acid binding"/>
    <property type="evidence" value="ECO:0007669"/>
    <property type="project" value="InterPro"/>
</dbReference>
<dbReference type="EMBL" id="UOFC01000273">
    <property type="protein sequence ID" value="VAW49317.1"/>
    <property type="molecule type" value="Genomic_DNA"/>
</dbReference>
<proteinExistence type="predicted"/>